<evidence type="ECO:0000256" key="1">
    <source>
        <dbReference type="SAM" id="MobiDB-lite"/>
    </source>
</evidence>
<accession>A0AAW5A2J7</accession>
<name>A0AAW5A2J7_9PSED</name>
<dbReference type="EMBL" id="WKEW01000006">
    <property type="protein sequence ID" value="MCF5056052.1"/>
    <property type="molecule type" value="Genomic_DNA"/>
</dbReference>
<organism evidence="2 3">
    <name type="scientific">Pseudomonas proteolytica</name>
    <dbReference type="NCBI Taxonomy" id="219574"/>
    <lineage>
        <taxon>Bacteria</taxon>
        <taxon>Pseudomonadati</taxon>
        <taxon>Pseudomonadota</taxon>
        <taxon>Gammaproteobacteria</taxon>
        <taxon>Pseudomonadales</taxon>
        <taxon>Pseudomonadaceae</taxon>
        <taxon>Pseudomonas</taxon>
    </lineage>
</organism>
<comment type="caution">
    <text evidence="2">The sequence shown here is derived from an EMBL/GenBank/DDBJ whole genome shotgun (WGS) entry which is preliminary data.</text>
</comment>
<protein>
    <recommendedName>
        <fullName evidence="4">DUF3077 domain-containing protein</fullName>
    </recommendedName>
</protein>
<dbReference type="AlphaFoldDB" id="A0AAW5A2J7"/>
<dbReference type="Proteomes" id="UP000814172">
    <property type="component" value="Unassembled WGS sequence"/>
</dbReference>
<keyword evidence="3" id="KW-1185">Reference proteome</keyword>
<evidence type="ECO:0000313" key="3">
    <source>
        <dbReference type="Proteomes" id="UP000814172"/>
    </source>
</evidence>
<evidence type="ECO:0008006" key="4">
    <source>
        <dbReference type="Google" id="ProtNLM"/>
    </source>
</evidence>
<sequence>MSEQKHTPGPWMVDPDHPRDISPADDLRLGVASICNADNINGGWVFGEASKANASLVAAAPDLLQWLLALECDINTMAYCYDKKPENFCRAMAVAKENAIHARAAIAKARGQS</sequence>
<feature type="region of interest" description="Disordered" evidence="1">
    <location>
        <begin position="1"/>
        <end position="20"/>
    </location>
</feature>
<reference evidence="2 3" key="1">
    <citation type="submission" date="2019-11" db="EMBL/GenBank/DDBJ databases">
        <title>Epiphytic Pseudomonas syringae from cherry orchards.</title>
        <authorList>
            <person name="Hulin M.T."/>
        </authorList>
    </citation>
    <scope>NUCLEOTIDE SEQUENCE [LARGE SCALE GENOMIC DNA]</scope>
    <source>
        <strain evidence="2 3">PA-6-9F</strain>
    </source>
</reference>
<proteinExistence type="predicted"/>
<evidence type="ECO:0000313" key="2">
    <source>
        <dbReference type="EMBL" id="MCF5056052.1"/>
    </source>
</evidence>
<dbReference type="RefSeq" id="WP_236299049.1">
    <property type="nucleotide sequence ID" value="NZ_WKEB01000021.1"/>
</dbReference>
<gene>
    <name evidence="2" type="ORF">GIW75_03550</name>
</gene>